<dbReference type="InterPro" id="IPR013083">
    <property type="entry name" value="Znf_RING/FYVE/PHD"/>
</dbReference>
<feature type="domain" description="RING-type" evidence="18">
    <location>
        <begin position="649"/>
        <end position="688"/>
    </location>
</feature>
<feature type="region of interest" description="Disordered" evidence="17">
    <location>
        <begin position="1"/>
        <end position="35"/>
    </location>
</feature>
<evidence type="ECO:0000313" key="20">
    <source>
        <dbReference type="Proteomes" id="UP000008066"/>
    </source>
</evidence>
<dbReference type="PROSITE" id="PS00518">
    <property type="entry name" value="ZF_RING_1"/>
    <property type="match status" value="1"/>
</dbReference>
<comment type="function">
    <text evidence="13">E3 ubiquitin-protein ligase that mediates monoubiquitination of histone H2B to form H2BK123ub1. H2BK123ub1 gives a specific tag for epigenetic transcriptional activation and is also a prerequisite for H3K4me and H3K79me formation.</text>
</comment>
<dbReference type="GO" id="GO:0061630">
    <property type="term" value="F:ubiquitin protein ligase activity"/>
    <property type="evidence" value="ECO:0007669"/>
    <property type="project" value="UniProtKB-EC"/>
</dbReference>
<evidence type="ECO:0000259" key="18">
    <source>
        <dbReference type="PROSITE" id="PS50089"/>
    </source>
</evidence>
<feature type="coiled-coil region" evidence="16">
    <location>
        <begin position="541"/>
        <end position="631"/>
    </location>
</feature>
<dbReference type="OMA" id="YRQMQEY"/>
<evidence type="ECO:0000256" key="8">
    <source>
        <dbReference type="ARBA" id="ARBA00022786"/>
    </source>
</evidence>
<evidence type="ECO:0000256" key="6">
    <source>
        <dbReference type="ARBA" id="ARBA00022723"/>
    </source>
</evidence>
<feature type="coiled-coil region" evidence="16">
    <location>
        <begin position="159"/>
        <end position="214"/>
    </location>
</feature>
<dbReference type="UniPathway" id="UPA00143"/>
<keyword evidence="7 14" id="KW-0863">Zinc-finger</keyword>
<dbReference type="CDD" id="cd16499">
    <property type="entry name" value="RING-HC_Bre1-like"/>
    <property type="match status" value="1"/>
</dbReference>
<dbReference type="OrthoDB" id="654191at2759"/>
<evidence type="ECO:0000256" key="9">
    <source>
        <dbReference type="ARBA" id="ARBA00022833"/>
    </source>
</evidence>
<organism evidence="20">
    <name type="scientific">Chaetomium thermophilum (strain DSM 1495 / CBS 144.50 / IMI 039719)</name>
    <name type="common">Thermochaetoides thermophila</name>
    <dbReference type="NCBI Taxonomy" id="759272"/>
    <lineage>
        <taxon>Eukaryota</taxon>
        <taxon>Fungi</taxon>
        <taxon>Dikarya</taxon>
        <taxon>Ascomycota</taxon>
        <taxon>Pezizomycotina</taxon>
        <taxon>Sordariomycetes</taxon>
        <taxon>Sordariomycetidae</taxon>
        <taxon>Sordariales</taxon>
        <taxon>Chaetomiaceae</taxon>
        <taxon>Thermochaetoides</taxon>
    </lineage>
</organism>
<dbReference type="PANTHER" id="PTHR23163:SF0">
    <property type="entry name" value="E3 UBIQUITIN-PROTEIN LIGASE BRE1"/>
    <property type="match status" value="1"/>
</dbReference>
<evidence type="ECO:0000256" key="10">
    <source>
        <dbReference type="ARBA" id="ARBA00022853"/>
    </source>
</evidence>
<gene>
    <name evidence="19" type="ORF">CTHT_0025710</name>
</gene>
<keyword evidence="8 15" id="KW-0833">Ubl conjugation pathway</keyword>
<dbReference type="SMART" id="SM00184">
    <property type="entry name" value="RING"/>
    <property type="match status" value="1"/>
</dbReference>
<dbReference type="Pfam" id="PF26095">
    <property type="entry name" value="CC_Bre1"/>
    <property type="match status" value="1"/>
</dbReference>
<dbReference type="InterPro" id="IPR013956">
    <property type="entry name" value="E3_ubiquit_lig_Bre1"/>
</dbReference>
<dbReference type="GO" id="GO:0006325">
    <property type="term" value="P:chromatin organization"/>
    <property type="evidence" value="ECO:0007669"/>
    <property type="project" value="UniProtKB-KW"/>
</dbReference>
<dbReference type="EC" id="2.3.2.27" evidence="15"/>
<protein>
    <recommendedName>
        <fullName evidence="15">E3 ubiquitin protein ligase</fullName>
        <ecNumber evidence="15">2.3.2.27</ecNumber>
    </recommendedName>
</protein>
<dbReference type="HOGENOM" id="CLU_019713_2_0_1"/>
<evidence type="ECO:0000256" key="15">
    <source>
        <dbReference type="RuleBase" id="RU365038"/>
    </source>
</evidence>
<dbReference type="GO" id="GO:0005634">
    <property type="term" value="C:nucleus"/>
    <property type="evidence" value="ECO:0007669"/>
    <property type="project" value="UniProtKB-SubCell"/>
</dbReference>
<keyword evidence="12 15" id="KW-0539">Nucleus</keyword>
<dbReference type="Proteomes" id="UP000008066">
    <property type="component" value="Unassembled WGS sequence"/>
</dbReference>
<comment type="similarity">
    <text evidence="4 15">Belongs to the BRE1 family.</text>
</comment>
<dbReference type="STRING" id="759272.G0S619"/>
<evidence type="ECO:0000256" key="4">
    <source>
        <dbReference type="ARBA" id="ARBA00005555"/>
    </source>
</evidence>
<evidence type="ECO:0000256" key="16">
    <source>
        <dbReference type="SAM" id="Coils"/>
    </source>
</evidence>
<evidence type="ECO:0000256" key="1">
    <source>
        <dbReference type="ARBA" id="ARBA00000900"/>
    </source>
</evidence>
<dbReference type="SUPFAM" id="SSF57850">
    <property type="entry name" value="RING/U-box"/>
    <property type="match status" value="1"/>
</dbReference>
<dbReference type="RefSeq" id="XP_006693031.1">
    <property type="nucleotide sequence ID" value="XM_006692968.1"/>
</dbReference>
<evidence type="ECO:0000256" key="11">
    <source>
        <dbReference type="ARBA" id="ARBA00023054"/>
    </source>
</evidence>
<sequence length="701" mass="79941">MEDRKRPASSAVDDGAPPSKRQAINGSSKDKSDVEMREEAWIEEYQKGAIYRQMLEYKRQAMSLENRVQELEKKSTDHDDHIRIMDAWVLQLLQEIDLLVTSTISSTSSQDLHPGSALAFSDSKDFQRHLGEKAKTLTSKTDAILKRLASARGEVKPEVAELESQVKTLLAQQKDLIVKVDRLETQNASLSEQYDKATLKAIKAERKLDRLRSAQVQKLEQQAIASSTRSAPKDENGSGSGNSDGNNEELKRKCHEAEAVVTKLKQQLEAALSENKALMDENSSLKIKKEVVTDEEYVRTDAFKQFKAQNEDLIKRVNHLEATNRQLREEAEKLRAERTEWKMKVEAEAQAVTAELEKELHQKDQDLARIRSVRDELNAEVMMRKAAQEQERVSITQLKELVDAQSARIEELESELGRLRSNEASSVTPDIEAIPIDELRQKYAKLEKDFEAINKELPLLEKSYKATMSLAHKKVMDHINIEETVAKLQAEKNKADQKYFAARRDMDARSHEIRMLRAQNGKSSEIISQLKEVETHNRNLISSLEKQIVSLKQDISNTMAERKRLEQLSNDATRKADACKSQIQSLTELVKAKDAAVVSMKEQLLKAETELERLKVDVKELTKDCHKWKQKAQNNMSEEEEALRNLVICSVCRSNFKNTYLRGCGHVFCNQCVEDRITNRMRKCPSCNKAFDRSDAMPAHL</sequence>
<dbReference type="Pfam" id="PF13920">
    <property type="entry name" value="zf-C3HC4_3"/>
    <property type="match status" value="1"/>
</dbReference>
<evidence type="ECO:0000256" key="17">
    <source>
        <dbReference type="SAM" id="MobiDB-lite"/>
    </source>
</evidence>
<evidence type="ECO:0000256" key="2">
    <source>
        <dbReference type="ARBA" id="ARBA00004123"/>
    </source>
</evidence>
<dbReference type="PANTHER" id="PTHR23163">
    <property type="entry name" value="RING FINGER PROTEIN-RELATED"/>
    <property type="match status" value="1"/>
</dbReference>
<evidence type="ECO:0000313" key="19">
    <source>
        <dbReference type="EMBL" id="EGS20735.1"/>
    </source>
</evidence>
<comment type="catalytic activity">
    <reaction evidence="1 15">
        <text>S-ubiquitinyl-[E2 ubiquitin-conjugating enzyme]-L-cysteine + [acceptor protein]-L-lysine = [E2 ubiquitin-conjugating enzyme]-L-cysteine + N(6)-ubiquitinyl-[acceptor protein]-L-lysine.</text>
        <dbReference type="EC" id="2.3.2.27"/>
    </reaction>
</comment>
<evidence type="ECO:0000256" key="14">
    <source>
        <dbReference type="PROSITE-ProRule" id="PRU00175"/>
    </source>
</evidence>
<keyword evidence="6 15" id="KW-0479">Metal-binding</keyword>
<evidence type="ECO:0000256" key="13">
    <source>
        <dbReference type="ARBA" id="ARBA00059679"/>
    </source>
</evidence>
<name>G0S619_CHATD</name>
<comment type="subcellular location">
    <subcellularLocation>
        <location evidence="2 15">Nucleus</location>
    </subcellularLocation>
</comment>
<dbReference type="PROSITE" id="PS50089">
    <property type="entry name" value="ZF_RING_2"/>
    <property type="match status" value="1"/>
</dbReference>
<dbReference type="EMBL" id="GL988041">
    <property type="protein sequence ID" value="EGS20735.1"/>
    <property type="molecule type" value="Genomic_DNA"/>
</dbReference>
<dbReference type="GO" id="GO:0016567">
    <property type="term" value="P:protein ubiquitination"/>
    <property type="evidence" value="ECO:0007669"/>
    <property type="project" value="UniProtKB-UniRule"/>
</dbReference>
<keyword evidence="10 15" id="KW-0156">Chromatin regulator</keyword>
<dbReference type="GeneID" id="18256609"/>
<feature type="region of interest" description="Disordered" evidence="17">
    <location>
        <begin position="219"/>
        <end position="253"/>
    </location>
</feature>
<dbReference type="InterPro" id="IPR058643">
    <property type="entry name" value="BRE1-like_CC"/>
</dbReference>
<dbReference type="AlphaFoldDB" id="G0S619"/>
<keyword evidence="20" id="KW-1185">Reference proteome</keyword>
<keyword evidence="11 15" id="KW-0175">Coiled coil</keyword>
<evidence type="ECO:0000256" key="12">
    <source>
        <dbReference type="ARBA" id="ARBA00023242"/>
    </source>
</evidence>
<keyword evidence="5 15" id="KW-0808">Transferase</keyword>
<dbReference type="Gene3D" id="3.30.40.10">
    <property type="entry name" value="Zinc/RING finger domain, C3HC4 (zinc finger)"/>
    <property type="match status" value="1"/>
</dbReference>
<keyword evidence="9 15" id="KW-0862">Zinc</keyword>
<proteinExistence type="inferred from homology"/>
<evidence type="ECO:0000256" key="7">
    <source>
        <dbReference type="ARBA" id="ARBA00022771"/>
    </source>
</evidence>
<comment type="pathway">
    <text evidence="3 15">Protein modification; protein ubiquitination.</text>
</comment>
<dbReference type="Pfam" id="PF08647">
    <property type="entry name" value="BRE1"/>
    <property type="match status" value="1"/>
</dbReference>
<evidence type="ECO:0000256" key="3">
    <source>
        <dbReference type="ARBA" id="ARBA00004906"/>
    </source>
</evidence>
<reference evidence="19 20" key="1">
    <citation type="journal article" date="2011" name="Cell">
        <title>Insight into structure and assembly of the nuclear pore complex by utilizing the genome of a eukaryotic thermophile.</title>
        <authorList>
            <person name="Amlacher S."/>
            <person name="Sarges P."/>
            <person name="Flemming D."/>
            <person name="van Noort V."/>
            <person name="Kunze R."/>
            <person name="Devos D.P."/>
            <person name="Arumugam M."/>
            <person name="Bork P."/>
            <person name="Hurt E."/>
        </authorList>
    </citation>
    <scope>NUCLEOTIDE SEQUENCE [LARGE SCALE GENOMIC DNA]</scope>
    <source>
        <strain evidence="20">DSM 1495 / CBS 144.50 / IMI 039719</strain>
    </source>
</reference>
<dbReference type="eggNOG" id="KOG0978">
    <property type="taxonomic scope" value="Eukaryota"/>
</dbReference>
<feature type="coiled-coil region" evidence="16">
    <location>
        <begin position="54"/>
        <end position="81"/>
    </location>
</feature>
<dbReference type="InterPro" id="IPR017907">
    <property type="entry name" value="Znf_RING_CS"/>
</dbReference>
<dbReference type="GO" id="GO:0033503">
    <property type="term" value="C:HULC complex"/>
    <property type="evidence" value="ECO:0007669"/>
    <property type="project" value="TreeGrafter"/>
</dbReference>
<feature type="compositionally biased region" description="Polar residues" evidence="17">
    <location>
        <begin position="219"/>
        <end position="230"/>
    </location>
</feature>
<dbReference type="InterPro" id="IPR001841">
    <property type="entry name" value="Znf_RING"/>
</dbReference>
<dbReference type="GO" id="GO:0008270">
    <property type="term" value="F:zinc ion binding"/>
    <property type="evidence" value="ECO:0007669"/>
    <property type="project" value="UniProtKB-KW"/>
</dbReference>
<accession>G0S619</accession>
<dbReference type="KEGG" id="cthr:CTHT_0025710"/>
<evidence type="ECO:0000256" key="5">
    <source>
        <dbReference type="ARBA" id="ARBA00022679"/>
    </source>
</evidence>